<name>A0A915DSY7_9BILA</name>
<accession>A0A915DSY7</accession>
<dbReference type="PANTHER" id="PTHR47326">
    <property type="entry name" value="TRANSPOSABLE ELEMENT TC3 TRANSPOSASE-LIKE PROTEIN"/>
    <property type="match status" value="1"/>
</dbReference>
<dbReference type="Proteomes" id="UP000887574">
    <property type="component" value="Unplaced"/>
</dbReference>
<proteinExistence type="predicted"/>
<evidence type="ECO:0000313" key="2">
    <source>
        <dbReference type="WBParaSite" id="jg22600"/>
    </source>
</evidence>
<dbReference type="GO" id="GO:0003676">
    <property type="term" value="F:nucleic acid binding"/>
    <property type="evidence" value="ECO:0007669"/>
    <property type="project" value="InterPro"/>
</dbReference>
<evidence type="ECO:0000313" key="1">
    <source>
        <dbReference type="Proteomes" id="UP000887574"/>
    </source>
</evidence>
<dbReference type="Gene3D" id="3.30.420.10">
    <property type="entry name" value="Ribonuclease H-like superfamily/Ribonuclease H"/>
    <property type="match status" value="1"/>
</dbReference>
<keyword evidence="1" id="KW-1185">Reference proteome</keyword>
<organism evidence="1 2">
    <name type="scientific">Ditylenchus dipsaci</name>
    <dbReference type="NCBI Taxonomy" id="166011"/>
    <lineage>
        <taxon>Eukaryota</taxon>
        <taxon>Metazoa</taxon>
        <taxon>Ecdysozoa</taxon>
        <taxon>Nematoda</taxon>
        <taxon>Chromadorea</taxon>
        <taxon>Rhabditida</taxon>
        <taxon>Tylenchina</taxon>
        <taxon>Tylenchomorpha</taxon>
        <taxon>Sphaerularioidea</taxon>
        <taxon>Anguinidae</taxon>
        <taxon>Anguininae</taxon>
        <taxon>Ditylenchus</taxon>
    </lineage>
</organism>
<dbReference type="InterPro" id="IPR036397">
    <property type="entry name" value="RNaseH_sf"/>
</dbReference>
<reference evidence="2" key="1">
    <citation type="submission" date="2022-11" db="UniProtKB">
        <authorList>
            <consortium name="WormBaseParasite"/>
        </authorList>
    </citation>
    <scope>IDENTIFICATION</scope>
</reference>
<sequence>MNLRHQLLPVNRAARVEHAINQLASSISHLACLTTLYFRRVPLSHARRSQSSEFPLLVADESALVQGKASSFTSSPRLGCDRTTWCHWAVFLRGKLFLESRDGAPPHYSVLVRDWLDENFPLRWMGRGTPAKSAPFRWPPYSPDLTPCDFFLWGYLKSRIYRTQPANLYELLERIVNEFQLLPEAMVIR</sequence>
<protein>
    <submittedName>
        <fullName evidence="2">Transposase</fullName>
    </submittedName>
</protein>
<dbReference type="WBParaSite" id="jg22600">
    <property type="protein sequence ID" value="jg22600"/>
    <property type="gene ID" value="jg22600"/>
</dbReference>
<dbReference type="PANTHER" id="PTHR47326:SF1">
    <property type="entry name" value="HTH PSQ-TYPE DOMAIN-CONTAINING PROTEIN"/>
    <property type="match status" value="1"/>
</dbReference>
<dbReference type="AlphaFoldDB" id="A0A915DSY7"/>